<dbReference type="EMBL" id="CAMXCT010002657">
    <property type="protein sequence ID" value="CAI3999593.1"/>
    <property type="molecule type" value="Genomic_DNA"/>
</dbReference>
<dbReference type="AlphaFoldDB" id="A0A9P1CZ74"/>
<keyword evidence="4" id="KW-1185">Reference proteome</keyword>
<evidence type="ECO:0000313" key="3">
    <source>
        <dbReference type="EMBL" id="CAL4786001.1"/>
    </source>
</evidence>
<sequence>MFLSGLIRLAAQVEKNRACVKLCKELEPSQCIFPDILKLVETPGDSDNWTPSKLKLVKEAYCAQHNKMCKIETSKDDCGLLGAPCILFSKYGKREGFQNLEGKKLHDVSTRFQQRSGVSLHENVPDFDESYLTKNLKSHSIQRTLLDPRQFGHPNRRLRSWRICLHNKLKVWKCDLSLSELADVLLAPLDVKLALDHSCYLTASRADLMTHSVFSDKDLQGSQQKHLALFQAKLPDKQLYDLSANPNKRRRVETKESALPCLTTSSTLWSEKAGRLMLGKEQLHSLGYPSTNIGAQAARVDPVNLDNFTEASLRRMSGNGMSLPCAGFVLLMAVLFVEDK</sequence>
<name>A0A9P1CZ74_9DINO</name>
<proteinExistence type="predicted"/>
<gene>
    <name evidence="1" type="ORF">C1SCF055_LOCUS24965</name>
    <name evidence="2" type="ORF">C1SCF055_LOCUS25777</name>
</gene>
<reference evidence="2" key="1">
    <citation type="submission" date="2022-10" db="EMBL/GenBank/DDBJ databases">
        <authorList>
            <person name="Chen Y."/>
            <person name="Dougan E. K."/>
            <person name="Chan C."/>
            <person name="Rhodes N."/>
            <person name="Thang M."/>
        </authorList>
    </citation>
    <scope>NUCLEOTIDE SEQUENCE</scope>
</reference>
<dbReference type="Gene3D" id="3.40.50.150">
    <property type="entry name" value="Vaccinia Virus protein VP39"/>
    <property type="match status" value="1"/>
</dbReference>
<protein>
    <submittedName>
        <fullName evidence="2">Uncharacterized protein</fullName>
    </submittedName>
</protein>
<dbReference type="OrthoDB" id="407777at2759"/>
<dbReference type="EMBL" id="CAMXCT020002657">
    <property type="protein sequence ID" value="CAL1152968.1"/>
    <property type="molecule type" value="Genomic_DNA"/>
</dbReference>
<dbReference type="EMBL" id="CAMXCT010002524">
    <property type="protein sequence ID" value="CAI3998689.1"/>
    <property type="molecule type" value="Genomic_DNA"/>
</dbReference>
<dbReference type="SUPFAM" id="SSF53335">
    <property type="entry name" value="S-adenosyl-L-methionine-dependent methyltransferases"/>
    <property type="match status" value="1"/>
</dbReference>
<dbReference type="InterPro" id="IPR029063">
    <property type="entry name" value="SAM-dependent_MTases_sf"/>
</dbReference>
<reference evidence="3 4" key="2">
    <citation type="submission" date="2024-05" db="EMBL/GenBank/DDBJ databases">
        <authorList>
            <person name="Chen Y."/>
            <person name="Shah S."/>
            <person name="Dougan E. K."/>
            <person name="Thang M."/>
            <person name="Chan C."/>
        </authorList>
    </citation>
    <scope>NUCLEOTIDE SEQUENCE [LARGE SCALE GENOMIC DNA]</scope>
</reference>
<evidence type="ECO:0000313" key="4">
    <source>
        <dbReference type="Proteomes" id="UP001152797"/>
    </source>
</evidence>
<dbReference type="Proteomes" id="UP001152797">
    <property type="component" value="Unassembled WGS sequence"/>
</dbReference>
<dbReference type="EMBL" id="CAMXCT020002524">
    <property type="protein sequence ID" value="CAL1152064.1"/>
    <property type="molecule type" value="Genomic_DNA"/>
</dbReference>
<evidence type="ECO:0000313" key="2">
    <source>
        <dbReference type="EMBL" id="CAI3999593.1"/>
    </source>
</evidence>
<dbReference type="EMBL" id="CAMXCT030002657">
    <property type="protein sequence ID" value="CAL4786905.1"/>
    <property type="molecule type" value="Genomic_DNA"/>
</dbReference>
<organism evidence="2">
    <name type="scientific">Cladocopium goreaui</name>
    <dbReference type="NCBI Taxonomy" id="2562237"/>
    <lineage>
        <taxon>Eukaryota</taxon>
        <taxon>Sar</taxon>
        <taxon>Alveolata</taxon>
        <taxon>Dinophyceae</taxon>
        <taxon>Suessiales</taxon>
        <taxon>Symbiodiniaceae</taxon>
        <taxon>Cladocopium</taxon>
    </lineage>
</organism>
<dbReference type="EMBL" id="CAMXCT030002524">
    <property type="protein sequence ID" value="CAL4786001.1"/>
    <property type="molecule type" value="Genomic_DNA"/>
</dbReference>
<accession>A0A9P1CZ74</accession>
<evidence type="ECO:0000313" key="1">
    <source>
        <dbReference type="EMBL" id="CAI3998689.1"/>
    </source>
</evidence>
<comment type="caution">
    <text evidence="2">The sequence shown here is derived from an EMBL/GenBank/DDBJ whole genome shotgun (WGS) entry which is preliminary data.</text>
</comment>